<evidence type="ECO:0000256" key="5">
    <source>
        <dbReference type="ARBA" id="ARBA00022598"/>
    </source>
</evidence>
<dbReference type="InterPro" id="IPR006162">
    <property type="entry name" value="Ppantetheine_attach_site"/>
</dbReference>
<dbReference type="InterPro" id="IPR013120">
    <property type="entry name" value="FAR_NAD-bd"/>
</dbReference>
<dbReference type="InterPro" id="IPR009081">
    <property type="entry name" value="PP-bd_ACP"/>
</dbReference>
<keyword evidence="3" id="KW-0596">Phosphopantetheine</keyword>
<dbReference type="InterPro" id="IPR025110">
    <property type="entry name" value="AMP-bd_C"/>
</dbReference>
<comment type="similarity">
    <text evidence="2">Belongs to the ATP-dependent AMP-binding enzyme family.</text>
</comment>
<dbReference type="CDD" id="cd19534">
    <property type="entry name" value="E_NRPS"/>
    <property type="match status" value="1"/>
</dbReference>
<dbReference type="PANTHER" id="PTHR45527:SF14">
    <property type="entry name" value="PLIPASTATIN SYNTHASE SUBUNIT B"/>
    <property type="match status" value="1"/>
</dbReference>
<dbReference type="Gene3D" id="3.30.300.30">
    <property type="match status" value="2"/>
</dbReference>
<evidence type="ECO:0000313" key="10">
    <source>
        <dbReference type="EMBL" id="ASR47272.1"/>
    </source>
</evidence>
<dbReference type="GO" id="GO:0044550">
    <property type="term" value="P:secondary metabolite biosynthetic process"/>
    <property type="evidence" value="ECO:0007669"/>
    <property type="project" value="UniProtKB-ARBA"/>
</dbReference>
<dbReference type="FunFam" id="3.40.50.12780:FF:000012">
    <property type="entry name" value="Non-ribosomal peptide synthetase"/>
    <property type="match status" value="2"/>
</dbReference>
<evidence type="ECO:0000259" key="9">
    <source>
        <dbReference type="PROSITE" id="PS50075"/>
    </source>
</evidence>
<dbReference type="Pfam" id="PF07993">
    <property type="entry name" value="NAD_binding_4"/>
    <property type="match status" value="1"/>
</dbReference>
<evidence type="ECO:0000256" key="1">
    <source>
        <dbReference type="ARBA" id="ARBA00001957"/>
    </source>
</evidence>
<keyword evidence="11" id="KW-1185">Reference proteome</keyword>
<dbReference type="Gene3D" id="3.40.50.720">
    <property type="entry name" value="NAD(P)-binding Rossmann-like Domain"/>
    <property type="match status" value="1"/>
</dbReference>
<dbReference type="SUPFAM" id="SSF47336">
    <property type="entry name" value="ACP-like"/>
    <property type="match status" value="2"/>
</dbReference>
<dbReference type="Gene3D" id="2.30.38.10">
    <property type="entry name" value="Luciferase, Domain 3"/>
    <property type="match status" value="2"/>
</dbReference>
<dbReference type="InterPro" id="IPR036736">
    <property type="entry name" value="ACP-like_sf"/>
</dbReference>
<evidence type="ECO:0000256" key="2">
    <source>
        <dbReference type="ARBA" id="ARBA00006432"/>
    </source>
</evidence>
<dbReference type="Pfam" id="PF00501">
    <property type="entry name" value="AMP-binding"/>
    <property type="match status" value="2"/>
</dbReference>
<dbReference type="CDD" id="cd19543">
    <property type="entry name" value="DCL_NRPS"/>
    <property type="match status" value="1"/>
</dbReference>
<keyword evidence="8" id="KW-0511">Multifunctional enzyme</keyword>
<dbReference type="GO" id="GO:0008610">
    <property type="term" value="P:lipid biosynthetic process"/>
    <property type="evidence" value="ECO:0007669"/>
    <property type="project" value="UniProtKB-ARBA"/>
</dbReference>
<dbReference type="NCBIfam" id="TIGR01720">
    <property type="entry name" value="NRPS-para261"/>
    <property type="match status" value="1"/>
</dbReference>
<dbReference type="GO" id="GO:0005829">
    <property type="term" value="C:cytosol"/>
    <property type="evidence" value="ECO:0007669"/>
    <property type="project" value="TreeGrafter"/>
</dbReference>
<evidence type="ECO:0000256" key="3">
    <source>
        <dbReference type="ARBA" id="ARBA00022450"/>
    </source>
</evidence>
<dbReference type="KEGG" id="pkb:B4V02_11550"/>
<gene>
    <name evidence="10" type="ORF">B4V02_11550</name>
</gene>
<feature type="domain" description="Carrier" evidence="9">
    <location>
        <begin position="2476"/>
        <end position="2549"/>
    </location>
</feature>
<dbReference type="CDD" id="cd05235">
    <property type="entry name" value="SDR_e1"/>
    <property type="match status" value="1"/>
</dbReference>
<comment type="cofactor">
    <cofactor evidence="1">
        <name>pantetheine 4'-phosphate</name>
        <dbReference type="ChEBI" id="CHEBI:47942"/>
    </cofactor>
</comment>
<dbReference type="InterPro" id="IPR020845">
    <property type="entry name" value="AMP-binding_CS"/>
</dbReference>
<dbReference type="Pfam" id="PF00668">
    <property type="entry name" value="Condensation"/>
    <property type="match status" value="3"/>
</dbReference>
<dbReference type="FunFam" id="3.30.559.10:FF:000012">
    <property type="entry name" value="Non-ribosomal peptide synthetase"/>
    <property type="match status" value="1"/>
</dbReference>
<dbReference type="SUPFAM" id="SSF51735">
    <property type="entry name" value="NAD(P)-binding Rossmann-fold domains"/>
    <property type="match status" value="1"/>
</dbReference>
<dbReference type="InterPro" id="IPR010080">
    <property type="entry name" value="Thioester_reductase-like_dom"/>
</dbReference>
<dbReference type="SUPFAM" id="SSF52777">
    <property type="entry name" value="CoA-dependent acyltransferases"/>
    <property type="match status" value="6"/>
</dbReference>
<keyword evidence="4" id="KW-0597">Phosphoprotein</keyword>
<dbReference type="PANTHER" id="PTHR45527">
    <property type="entry name" value="NONRIBOSOMAL PEPTIDE SYNTHETASE"/>
    <property type="match status" value="1"/>
</dbReference>
<dbReference type="PROSITE" id="PS00455">
    <property type="entry name" value="AMP_BINDING"/>
    <property type="match status" value="2"/>
</dbReference>
<dbReference type="GO" id="GO:0017000">
    <property type="term" value="P:antibiotic biosynthetic process"/>
    <property type="evidence" value="ECO:0007669"/>
    <property type="project" value="UniProtKB-KW"/>
</dbReference>
<sequence>MKTSMITIKEYPLSSYQKDIWFEQCMYPEKPIYNIGGYVEIKGNLDTAIMKECLQLLISQNDSLSARFIDKKGEPYLTFLPEVEYEVPLYNFSMKENANSFCIDWMKKEFLKPFQSDSFYFQFDLLQGTLNTYFILLKVHHLVIDGWGFALLINQLFDNYNKLAQGIDEMNRTVYSYADFISDNQDYLNSPAFLKDREFWKNKYQTIPEPLLSRGVNFDDGDSAWSDRQTLTINKTLYNRMIEFCKEEGCSSFHYFLGILFLYFSRVCNRNEMVIGVPVFNRGKARYKQTMGHFANVLPLRISPEEDLSFKELIKRIKRELMQCYRHQKMSFGEIYRAVYENSHEKGKLFDISLSFEEQENRESLIGTATQIVSMPHHHERNALNLFIWGQEGKTDVAVNFDYQIQAFERFIPIENVVSHFEYLFAQAMEQSETPISQIEIVPEEEGSLLLRDFNRTEAEYPKDQTIHGLFEERAEQRADHPALVWGEQTLTYRELNEQANRLAIVLRERGVKPDDIVAIMMERSMEMVIGILGTLKAGGAYLPIDPNYPEERIHYMLEDSGASMLLTQKHLRDKLTYHGPIMDVDGEELKHLELDGHANLQPVNKPEDLAYIIYTSGSTGKPKGVMVEHRGIINLWRFFQEQWGVNGSDRMLQFASSSFDASVWEMFTILLGGGTLYLVSRDIINNLNEFARFVNENQITIALLPPTYLAGIEPDKLPALKKLVTGGSAITKELVTRWKDSVEYMNAYGPSESSVIATAWTYREEDMGYSSVPIGKPIANTRIYIMDQQQKLLPLGAAGEMCVAGDGLARGYLHRPELTAEKFVVNPYEAGEKLYRTGDLVRWLPDGNIEFLGRIDDQVKIRGFRIELGEIEAQLQKHPLVQEVAVIAREDKQKEKYLAAYFTAEGEPGAEELREQLLQELPDYMVPSSFMQLDRIPMTPSGKIDRKALPEPDLSVSAVEEYEAPRNKIEKILAEIWGKVLKVERVGIKDHFLNLGGDSIKAIQIVSKLHDYKLKLQLKDLFDHPVIEQLSAYVQSVEHTAFQGMVTGEMMLTPIQSWFFEQPFAAKHHFNQSVLLHRKQGFDEKRLRKVFDRLVEHHDALRIVVREKAGQVALFNRDMEGELYSLEVKDFTKDDINANAVKEEAIRLQSGMDLERGPLMHAGLFKTGDGDYLCVSIHHLVVDGISWRILFEDLSTGYRQAEKGEKITFRGKTDSFRTWSEQLYTYAGSGELLQEITYWRELEQNEIKPIPKDHSVHSRKYMDSDHIEIELDEVQTAKLLREVNKAYNTEINDVLLMALGEAIREWTGEDKVLVNLEGHGREEIIQDVDISRTVGWFTAQYPVILDMSGVKDVSSRLKSVKESLRRIPHKGIGYGILKYQTIVQDEEILKFKLRPEISFNYLGQFDQDIDTEIFTLSDVLADETISPDMQRPYCLDINGKVTDGKLRLSFAYHKHEYEKATLIRVGESFKRNLEQIIEHCASREYTELTASDVSSRHIMMEEVEEVYRAMGDSRSNITDIYTLTPMQSGMLYHFLREQNSHAYFEQAVISLQGEIDRSLLERAFQQVIQRHDILRTAFVYEKVEKPLQVVLKDRPAEMFFEYISFLTEREKENYFEAYLDKDREKGFDLTREPLIRFALIRMSADSYRLIWSFHHIIMDGWCLGIVFKELLEVYSALHQGSIPQLGTVHPYRQYIQWLEQRDDRETAAYWENYLTEYEQPALLPKTKNSKASSGYIQEEYDFTINRDMKESLEGIARESGATLSTVIQAVWGILLQRYNNTRDVVFGTVVSGRPAEIQGVERMVGLFINTIPVRVRAEKEESFSALVAKLQREAWLSEQHHYYPLAEIQSRTAHGSGLVQNLLAFENYPMEEAVKGQGDYGPDLRVLSAKVSEQTSFDFNFIVMPEHDLQIKFRYNSLAYDRNFIERVAGQIQMIIREIVRCPKMRIEDIEIVPEEEGSLLLHDFNRTEAEYPKDQTINALFEERAEQRADHPALVWGEQTLTYRELNEQANRLAKVLRARGVKADDIVAIMTERSMEMVIGILGTLKAGGAYLPIDPNYPEERIHYMLEDSGASMLLTQKHLRDKLTYHGPIMDVDGEDLKHLELDGHANLQPANKPEDLAYIIYTSGSTGKPKGVMVEHRGIINLWHFFQEQWGVNGSDRMLQFASSSFDASVWEMFTILLGGGTLYLVSRDIINNLNEFARFVNENQITIALLPPTYLAGIEPEKLPALKKLVTGGSAITKELVTRWKDSVEYMNAYGPSESSVIATAWTYREEDMGYSSVPIGKPIANTRIYIMDEHQKLLPLGAAGEMCVAGDGLARGYLHRPELTAEKFVVNPYEAGEKLYRTGDLVRWLPDGNIEFLGRIDDQVKIRGFRIELGEIEAQLQKHPLVQEVAVIAREDKQKEKYLAAYITAEGEPEAEELREQLLQELPDYMVPSSFMQLEHMPMTPSGKIDRKALPEPEWQGSDDTFSSPRNDIDLKIQKVWQDILGMKLIGIDEHFFRLGGNSIKAIQVVSRLALDFEVGINDIFQYPTIRGLADHIKYSKGRLQQFVYALQEAAAVGKSGVPGVVWKLRESLKEYGKKNQVYESINLAERADYRNILLVGGTGYLGIHILFQLLQNTEYEVYVPVRGTSDEEALERLRAKLKFHFGHELAGQNAWEDRVHVFCGDLTQDCFGLSRERYERLAEIIDAIINSAANVKHFGHYSEFYAVNVEGNERVIEFASTGKKKTYNFVSTTSVGSGWIEDQNSFVFTEYDCNVGQSSDNYYVMTKLEAEKEIIKAREQGLDSNVFRVGNLVFDSNSGIFQENISDNAFYSLVKSMIKLGRVPAIQDKTMNFSFVDEVAKAVVLLFDRKNLKNETYHLFNSHQVSMISFAKLLKQADIQVQPMPVEDFAEYMFEKYDEAQTQQEVARILVHSNVFFEGASKTLFMTMNKKTDGILQALGFEWSRLDGQKVKLMMDHVKKVEFM</sequence>
<proteinExistence type="inferred from homology"/>
<dbReference type="FunFam" id="1.10.1200.10:FF:000005">
    <property type="entry name" value="Nonribosomal peptide synthetase 1"/>
    <property type="match status" value="1"/>
</dbReference>
<protein>
    <submittedName>
        <fullName evidence="10">Non-ribosomal peptide synthetase</fullName>
    </submittedName>
</protein>
<accession>A0A222WMT0</accession>
<dbReference type="PROSITE" id="PS00012">
    <property type="entry name" value="PHOSPHOPANTETHEINE"/>
    <property type="match status" value="1"/>
</dbReference>
<dbReference type="Gene3D" id="3.40.50.980">
    <property type="match status" value="4"/>
</dbReference>
<evidence type="ECO:0000313" key="11">
    <source>
        <dbReference type="Proteomes" id="UP000214666"/>
    </source>
</evidence>
<evidence type="ECO:0000256" key="7">
    <source>
        <dbReference type="ARBA" id="ARBA00023194"/>
    </source>
</evidence>
<feature type="domain" description="Carrier" evidence="9">
    <location>
        <begin position="965"/>
        <end position="1039"/>
    </location>
</feature>
<dbReference type="FunFam" id="3.40.50.980:FF:000001">
    <property type="entry name" value="Non-ribosomal peptide synthetase"/>
    <property type="match status" value="2"/>
</dbReference>
<evidence type="ECO:0000256" key="8">
    <source>
        <dbReference type="ARBA" id="ARBA00023268"/>
    </source>
</evidence>
<dbReference type="InterPro" id="IPR023213">
    <property type="entry name" value="CAT-like_dom_sf"/>
</dbReference>
<dbReference type="Gene3D" id="1.10.1200.10">
    <property type="entry name" value="ACP-like"/>
    <property type="match status" value="2"/>
</dbReference>
<reference evidence="10 11" key="1">
    <citation type="submission" date="2017-03" db="EMBL/GenBank/DDBJ databases">
        <title>Complete genome sequence of Paenibacillus Kribbensis producing bioflocculants.</title>
        <authorList>
            <person name="Lee H.-G."/>
            <person name="Oh H.-M."/>
        </authorList>
    </citation>
    <scope>NUCLEOTIDE SEQUENCE [LARGE SCALE GENOMIC DNA]</scope>
    <source>
        <strain evidence="10 11">AM49</strain>
    </source>
</reference>
<keyword evidence="6" id="KW-0677">Repeat</keyword>
<evidence type="ECO:0000256" key="4">
    <source>
        <dbReference type="ARBA" id="ARBA00022553"/>
    </source>
</evidence>
<dbReference type="InterPro" id="IPR001242">
    <property type="entry name" value="Condensation_dom"/>
</dbReference>
<dbReference type="Proteomes" id="UP000214666">
    <property type="component" value="Chromosome"/>
</dbReference>
<evidence type="ECO:0000256" key="6">
    <source>
        <dbReference type="ARBA" id="ARBA00022737"/>
    </source>
</evidence>
<dbReference type="NCBIfam" id="NF003417">
    <property type="entry name" value="PRK04813.1"/>
    <property type="match status" value="2"/>
</dbReference>
<dbReference type="RefSeq" id="WP_094154864.1">
    <property type="nucleotide sequence ID" value="NZ_CP020028.1"/>
</dbReference>
<dbReference type="STRING" id="172713.GCA_001705305_00626"/>
<dbReference type="Pfam" id="PF13193">
    <property type="entry name" value="AMP-binding_C"/>
    <property type="match status" value="2"/>
</dbReference>
<dbReference type="InterPro" id="IPR045851">
    <property type="entry name" value="AMP-bd_C_sf"/>
</dbReference>
<dbReference type="FunFam" id="2.30.38.10:FF:000001">
    <property type="entry name" value="Non-ribosomal peptide synthetase PvdI"/>
    <property type="match status" value="2"/>
</dbReference>
<dbReference type="OrthoDB" id="9765680at2"/>
<organism evidence="10 11">
    <name type="scientific">Paenibacillus kribbensis</name>
    <dbReference type="NCBI Taxonomy" id="172713"/>
    <lineage>
        <taxon>Bacteria</taxon>
        <taxon>Bacillati</taxon>
        <taxon>Bacillota</taxon>
        <taxon>Bacilli</taxon>
        <taxon>Bacillales</taxon>
        <taxon>Paenibacillaceae</taxon>
        <taxon>Paenibacillus</taxon>
    </lineage>
</organism>
<dbReference type="FunFam" id="3.30.300.30:FF:000010">
    <property type="entry name" value="Enterobactin synthetase component F"/>
    <property type="match status" value="2"/>
</dbReference>
<keyword evidence="5" id="KW-0436">Ligase</keyword>
<dbReference type="PRINTS" id="PR00154">
    <property type="entry name" value="AMPBINDING"/>
</dbReference>
<dbReference type="Pfam" id="PF00550">
    <property type="entry name" value="PP-binding"/>
    <property type="match status" value="2"/>
</dbReference>
<keyword evidence="7" id="KW-0045">Antibiotic biosynthesis</keyword>
<name>A0A222WMT0_9BACL</name>
<dbReference type="NCBIfam" id="TIGR01733">
    <property type="entry name" value="AA-adenyl-dom"/>
    <property type="match status" value="2"/>
</dbReference>
<dbReference type="InterPro" id="IPR010060">
    <property type="entry name" value="NRPS_synth"/>
</dbReference>
<dbReference type="PROSITE" id="PS50075">
    <property type="entry name" value="CARRIER"/>
    <property type="match status" value="2"/>
</dbReference>
<dbReference type="EMBL" id="CP020028">
    <property type="protein sequence ID" value="ASR47272.1"/>
    <property type="molecule type" value="Genomic_DNA"/>
</dbReference>
<dbReference type="GO" id="GO:0031177">
    <property type="term" value="F:phosphopantetheine binding"/>
    <property type="evidence" value="ECO:0007669"/>
    <property type="project" value="TreeGrafter"/>
</dbReference>
<dbReference type="InterPro" id="IPR020459">
    <property type="entry name" value="AMP-binding"/>
</dbReference>
<dbReference type="InterPro" id="IPR000873">
    <property type="entry name" value="AMP-dep_synth/lig_dom"/>
</dbReference>
<dbReference type="InterPro" id="IPR036291">
    <property type="entry name" value="NAD(P)-bd_dom_sf"/>
</dbReference>
<dbReference type="SUPFAM" id="SSF56801">
    <property type="entry name" value="Acetyl-CoA synthetase-like"/>
    <property type="match status" value="2"/>
</dbReference>
<dbReference type="GO" id="GO:0016874">
    <property type="term" value="F:ligase activity"/>
    <property type="evidence" value="ECO:0007669"/>
    <property type="project" value="UniProtKB-KW"/>
</dbReference>
<dbReference type="InterPro" id="IPR010071">
    <property type="entry name" value="AA_adenyl_dom"/>
</dbReference>
<dbReference type="Gene3D" id="3.30.559.30">
    <property type="entry name" value="Nonribosomal peptide synthetase, condensation domain"/>
    <property type="match status" value="3"/>
</dbReference>
<dbReference type="Gene3D" id="3.30.559.10">
    <property type="entry name" value="Chloramphenicol acetyltransferase-like domain"/>
    <property type="match status" value="3"/>
</dbReference>
<dbReference type="GO" id="GO:0043041">
    <property type="term" value="P:amino acid activation for nonribosomal peptide biosynthetic process"/>
    <property type="evidence" value="ECO:0007669"/>
    <property type="project" value="TreeGrafter"/>
</dbReference>